<evidence type="ECO:0000256" key="1">
    <source>
        <dbReference type="SAM" id="MobiDB-lite"/>
    </source>
</evidence>
<keyword evidence="3" id="KW-1185">Reference proteome</keyword>
<feature type="compositionally biased region" description="Low complexity" evidence="1">
    <location>
        <begin position="139"/>
        <end position="148"/>
    </location>
</feature>
<dbReference type="EMBL" id="KQ982254">
    <property type="protein sequence ID" value="KYQ58619.1"/>
    <property type="molecule type" value="Genomic_DNA"/>
</dbReference>
<feature type="compositionally biased region" description="Pro residues" evidence="1">
    <location>
        <begin position="149"/>
        <end position="158"/>
    </location>
</feature>
<evidence type="ECO:0000313" key="2">
    <source>
        <dbReference type="EMBL" id="KYQ58619.1"/>
    </source>
</evidence>
<gene>
    <name evidence="2" type="ORF">ALC60_02264</name>
</gene>
<feature type="compositionally biased region" description="Basic and acidic residues" evidence="1">
    <location>
        <begin position="161"/>
        <end position="172"/>
    </location>
</feature>
<reference evidence="2 3" key="1">
    <citation type="submission" date="2015-09" db="EMBL/GenBank/DDBJ databases">
        <title>Trachymyrmex zeteki WGS genome.</title>
        <authorList>
            <person name="Nygaard S."/>
            <person name="Hu H."/>
            <person name="Boomsma J."/>
            <person name="Zhang G."/>
        </authorList>
    </citation>
    <scope>NUCLEOTIDE SEQUENCE [LARGE SCALE GENOMIC DNA]</scope>
    <source>
        <strain evidence="2">Tzet28-1</strain>
        <tissue evidence="2">Whole body</tissue>
    </source>
</reference>
<name>A0A151XE39_9HYME</name>
<sequence length="210" mass="23199">MSAGIDSSAMQRGLGGGETGIREYRDAAPGRTNGRERKRVQRTGANFPLALPENNRSKVFIKKYSELRGFPVTKVAHTARDRAAELQAEVRSAIRVLHGWCPRPPQGHARGETVLMSPQSQIRGNHGRNSGPPPPPPATVVVSSTSSMRPPPPPPPPRARTSNESKGHHEEPTSSIPDLGEEHILFCFFFTCILRYSESQKDTRKKIFYI</sequence>
<organism evidence="2 3">
    <name type="scientific">Mycetomoellerius zeteki</name>
    <dbReference type="NCBI Taxonomy" id="64791"/>
    <lineage>
        <taxon>Eukaryota</taxon>
        <taxon>Metazoa</taxon>
        <taxon>Ecdysozoa</taxon>
        <taxon>Arthropoda</taxon>
        <taxon>Hexapoda</taxon>
        <taxon>Insecta</taxon>
        <taxon>Pterygota</taxon>
        <taxon>Neoptera</taxon>
        <taxon>Endopterygota</taxon>
        <taxon>Hymenoptera</taxon>
        <taxon>Apocrita</taxon>
        <taxon>Aculeata</taxon>
        <taxon>Formicoidea</taxon>
        <taxon>Formicidae</taxon>
        <taxon>Myrmicinae</taxon>
        <taxon>Mycetomoellerius</taxon>
    </lineage>
</organism>
<proteinExistence type="predicted"/>
<evidence type="ECO:0000313" key="3">
    <source>
        <dbReference type="Proteomes" id="UP000075809"/>
    </source>
</evidence>
<feature type="region of interest" description="Disordered" evidence="1">
    <location>
        <begin position="1"/>
        <end position="44"/>
    </location>
</feature>
<accession>A0A151XE39</accession>
<dbReference type="AlphaFoldDB" id="A0A151XE39"/>
<feature type="region of interest" description="Disordered" evidence="1">
    <location>
        <begin position="120"/>
        <end position="176"/>
    </location>
</feature>
<protein>
    <submittedName>
        <fullName evidence="2">Uncharacterized protein</fullName>
    </submittedName>
</protein>
<dbReference type="Proteomes" id="UP000075809">
    <property type="component" value="Unassembled WGS sequence"/>
</dbReference>